<evidence type="ECO:0000313" key="1">
    <source>
        <dbReference type="EMBL" id="PWZ37683.1"/>
    </source>
</evidence>
<protein>
    <submittedName>
        <fullName evidence="1">Uncharacterized protein</fullName>
    </submittedName>
</protein>
<organism evidence="1 2">
    <name type="scientific">Zea mays</name>
    <name type="common">Maize</name>
    <dbReference type="NCBI Taxonomy" id="4577"/>
    <lineage>
        <taxon>Eukaryota</taxon>
        <taxon>Viridiplantae</taxon>
        <taxon>Streptophyta</taxon>
        <taxon>Embryophyta</taxon>
        <taxon>Tracheophyta</taxon>
        <taxon>Spermatophyta</taxon>
        <taxon>Magnoliopsida</taxon>
        <taxon>Liliopsida</taxon>
        <taxon>Poales</taxon>
        <taxon>Poaceae</taxon>
        <taxon>PACMAD clade</taxon>
        <taxon>Panicoideae</taxon>
        <taxon>Andropogonodae</taxon>
        <taxon>Andropogoneae</taxon>
        <taxon>Tripsacinae</taxon>
        <taxon>Zea</taxon>
    </lineage>
</organism>
<accession>A0A3L6FT70</accession>
<dbReference type="AlphaFoldDB" id="A0A3L6FT70"/>
<evidence type="ECO:0000313" key="2">
    <source>
        <dbReference type="Proteomes" id="UP000251960"/>
    </source>
</evidence>
<comment type="caution">
    <text evidence="1">The sequence shown here is derived from an EMBL/GenBank/DDBJ whole genome shotgun (WGS) entry which is preliminary data.</text>
</comment>
<dbReference type="EMBL" id="NCVQ01000003">
    <property type="protein sequence ID" value="PWZ37683.1"/>
    <property type="molecule type" value="Genomic_DNA"/>
</dbReference>
<reference evidence="1 2" key="1">
    <citation type="journal article" date="2018" name="Nat. Genet.">
        <title>Extensive intraspecific gene order and gene structural variations between Mo17 and other maize genomes.</title>
        <authorList>
            <person name="Sun S."/>
            <person name="Zhou Y."/>
            <person name="Chen J."/>
            <person name="Shi J."/>
            <person name="Zhao H."/>
            <person name="Zhao H."/>
            <person name="Song W."/>
            <person name="Zhang M."/>
            <person name="Cui Y."/>
            <person name="Dong X."/>
            <person name="Liu H."/>
            <person name="Ma X."/>
            <person name="Jiao Y."/>
            <person name="Wang B."/>
            <person name="Wei X."/>
            <person name="Stein J.C."/>
            <person name="Glaubitz J.C."/>
            <person name="Lu F."/>
            <person name="Yu G."/>
            <person name="Liang C."/>
            <person name="Fengler K."/>
            <person name="Li B."/>
            <person name="Rafalski A."/>
            <person name="Schnable P.S."/>
            <person name="Ware D.H."/>
            <person name="Buckler E.S."/>
            <person name="Lai J."/>
        </authorList>
    </citation>
    <scope>NUCLEOTIDE SEQUENCE [LARGE SCALE GENOMIC DNA]</scope>
    <source>
        <strain evidence="2">cv. Missouri 17</strain>
        <tissue evidence="1">Seedling</tissue>
    </source>
</reference>
<proteinExistence type="predicted"/>
<sequence>MVSSQIICLIYISFDHL</sequence>
<dbReference type="Proteomes" id="UP000251960">
    <property type="component" value="Chromosome 2"/>
</dbReference>
<gene>
    <name evidence="1" type="ORF">Zm00014a_010816</name>
</gene>
<name>A0A3L6FT70_MAIZE</name>